<organism evidence="2 3">
    <name type="scientific">Pleurotus ostreatus (strain PC15)</name>
    <name type="common">Oyster mushroom</name>
    <dbReference type="NCBI Taxonomy" id="1137138"/>
    <lineage>
        <taxon>Eukaryota</taxon>
        <taxon>Fungi</taxon>
        <taxon>Dikarya</taxon>
        <taxon>Basidiomycota</taxon>
        <taxon>Agaricomycotina</taxon>
        <taxon>Agaricomycetes</taxon>
        <taxon>Agaricomycetidae</taxon>
        <taxon>Agaricales</taxon>
        <taxon>Pleurotineae</taxon>
        <taxon>Pleurotaceae</taxon>
        <taxon>Pleurotus</taxon>
    </lineage>
</organism>
<dbReference type="EMBL" id="KL198014">
    <property type="protein sequence ID" value="KDQ22050.1"/>
    <property type="molecule type" value="Genomic_DNA"/>
</dbReference>
<name>A0A067N4Z0_PLEO1</name>
<sequence length="92" mass="10361">MSRRPSRSVLLECDDPGDTKPRTPHARTHTPLRTRIEHKRKRKRKANAAADADAVRTGCGVLERKAEVSGASKQAENRKIEDGKWEDGEWDA</sequence>
<accession>A0A067N4Z0</accession>
<dbReference type="HOGENOM" id="CLU_2414212_0_0_1"/>
<dbReference type="VEuPathDB" id="FungiDB:PLEOSDRAFT_1109171"/>
<dbReference type="InParanoid" id="A0A067N4Z0"/>
<evidence type="ECO:0000313" key="2">
    <source>
        <dbReference type="EMBL" id="KDQ22050.1"/>
    </source>
</evidence>
<proteinExistence type="predicted"/>
<feature type="compositionally biased region" description="Basic residues" evidence="1">
    <location>
        <begin position="22"/>
        <end position="46"/>
    </location>
</feature>
<evidence type="ECO:0000256" key="1">
    <source>
        <dbReference type="SAM" id="MobiDB-lite"/>
    </source>
</evidence>
<evidence type="ECO:0000313" key="3">
    <source>
        <dbReference type="Proteomes" id="UP000027073"/>
    </source>
</evidence>
<gene>
    <name evidence="2" type="ORF">PLEOSDRAFT_1109171</name>
</gene>
<feature type="region of interest" description="Disordered" evidence="1">
    <location>
        <begin position="1"/>
        <end position="54"/>
    </location>
</feature>
<reference evidence="3" key="1">
    <citation type="journal article" date="2014" name="Proc. Natl. Acad. Sci. U.S.A.">
        <title>Extensive sampling of basidiomycete genomes demonstrates inadequacy of the white-rot/brown-rot paradigm for wood decay fungi.</title>
        <authorList>
            <person name="Riley R."/>
            <person name="Salamov A.A."/>
            <person name="Brown D.W."/>
            <person name="Nagy L.G."/>
            <person name="Floudas D."/>
            <person name="Held B.W."/>
            <person name="Levasseur A."/>
            <person name="Lombard V."/>
            <person name="Morin E."/>
            <person name="Otillar R."/>
            <person name="Lindquist E.A."/>
            <person name="Sun H."/>
            <person name="LaButti K.M."/>
            <person name="Schmutz J."/>
            <person name="Jabbour D."/>
            <person name="Luo H."/>
            <person name="Baker S.E."/>
            <person name="Pisabarro A.G."/>
            <person name="Walton J.D."/>
            <person name="Blanchette R.A."/>
            <person name="Henrissat B."/>
            <person name="Martin F."/>
            <person name="Cullen D."/>
            <person name="Hibbett D.S."/>
            <person name="Grigoriev I.V."/>
        </authorList>
    </citation>
    <scope>NUCLEOTIDE SEQUENCE [LARGE SCALE GENOMIC DNA]</scope>
    <source>
        <strain evidence="3">PC15</strain>
    </source>
</reference>
<dbReference type="AlphaFoldDB" id="A0A067N4Z0"/>
<feature type="region of interest" description="Disordered" evidence="1">
    <location>
        <begin position="66"/>
        <end position="92"/>
    </location>
</feature>
<feature type="compositionally biased region" description="Basic and acidic residues" evidence="1">
    <location>
        <begin position="75"/>
        <end position="92"/>
    </location>
</feature>
<protein>
    <submittedName>
        <fullName evidence="2">Uncharacterized protein</fullName>
    </submittedName>
</protein>
<dbReference type="Proteomes" id="UP000027073">
    <property type="component" value="Unassembled WGS sequence"/>
</dbReference>